<dbReference type="KEGG" id="kfv:AS188_01535"/>
<keyword evidence="1" id="KW-0472">Membrane</keyword>
<dbReference type="STRING" id="446860.AS188_01535"/>
<gene>
    <name evidence="3" type="ORF">AS188_01535</name>
    <name evidence="4" type="ORF">KFL01_05420</name>
</gene>
<evidence type="ECO:0000313" key="4">
    <source>
        <dbReference type="EMBL" id="GEO91236.1"/>
    </source>
</evidence>
<reference evidence="3 5" key="1">
    <citation type="submission" date="2015-11" db="EMBL/GenBank/DDBJ databases">
        <title>Complete Genome Sequence of Kocuria flava strain HO-9041.</title>
        <authorList>
            <person name="Zhou M."/>
            <person name="Dai J."/>
        </authorList>
    </citation>
    <scope>NUCLEOTIDE SEQUENCE [LARGE SCALE GENOMIC DNA]</scope>
    <source>
        <strain evidence="3 5">HO-9041</strain>
    </source>
</reference>
<dbReference type="AlphaFoldDB" id="A0A0U3H709"/>
<reference evidence="4 6" key="2">
    <citation type="submission" date="2019-07" db="EMBL/GenBank/DDBJ databases">
        <title>Whole genome shotgun sequence of Kocuria flava NBRC 107626.</title>
        <authorList>
            <person name="Hosoyama A."/>
            <person name="Uohara A."/>
            <person name="Ohji S."/>
            <person name="Ichikawa N."/>
        </authorList>
    </citation>
    <scope>NUCLEOTIDE SEQUENCE [LARGE SCALE GENOMIC DNA]</scope>
    <source>
        <strain evidence="4 6">NBRC 107626</strain>
    </source>
</reference>
<protein>
    <recommendedName>
        <fullName evidence="2">General stress protein 17M-like domain-containing protein</fullName>
    </recommendedName>
</protein>
<evidence type="ECO:0000313" key="5">
    <source>
        <dbReference type="Proteomes" id="UP000057181"/>
    </source>
</evidence>
<keyword evidence="1" id="KW-0812">Transmembrane</keyword>
<feature type="transmembrane region" description="Helical" evidence="1">
    <location>
        <begin position="93"/>
        <end position="114"/>
    </location>
</feature>
<feature type="transmembrane region" description="Helical" evidence="1">
    <location>
        <begin position="66"/>
        <end position="87"/>
    </location>
</feature>
<dbReference type="RefSeq" id="WP_058857359.1">
    <property type="nucleotide sequence ID" value="NZ_BJZR01000008.1"/>
</dbReference>
<dbReference type="Pfam" id="PF11181">
    <property type="entry name" value="YflT"/>
    <property type="match status" value="1"/>
</dbReference>
<name>A0A0U3H709_9MICC</name>
<evidence type="ECO:0000313" key="6">
    <source>
        <dbReference type="Proteomes" id="UP000321155"/>
    </source>
</evidence>
<accession>A0A0U3H709</accession>
<proteinExistence type="predicted"/>
<dbReference type="EMBL" id="CP013254">
    <property type="protein sequence ID" value="ALU38645.1"/>
    <property type="molecule type" value="Genomic_DNA"/>
</dbReference>
<dbReference type="EMBL" id="BJZR01000008">
    <property type="protein sequence ID" value="GEO91236.1"/>
    <property type="molecule type" value="Genomic_DNA"/>
</dbReference>
<organism evidence="3 5">
    <name type="scientific">Kocuria flava</name>
    <dbReference type="NCBI Taxonomy" id="446860"/>
    <lineage>
        <taxon>Bacteria</taxon>
        <taxon>Bacillati</taxon>
        <taxon>Actinomycetota</taxon>
        <taxon>Actinomycetes</taxon>
        <taxon>Micrococcales</taxon>
        <taxon>Micrococcaceae</taxon>
        <taxon>Kocuria</taxon>
    </lineage>
</organism>
<keyword evidence="1" id="KW-1133">Transmembrane helix</keyword>
<dbReference type="Proteomes" id="UP000321155">
    <property type="component" value="Unassembled WGS sequence"/>
</dbReference>
<evidence type="ECO:0000256" key="1">
    <source>
        <dbReference type="SAM" id="Phobius"/>
    </source>
</evidence>
<evidence type="ECO:0000259" key="2">
    <source>
        <dbReference type="Pfam" id="PF11181"/>
    </source>
</evidence>
<dbReference type="InterPro" id="IPR025889">
    <property type="entry name" value="GSP17M-like_dom"/>
</dbReference>
<dbReference type="OrthoDB" id="3381462at2"/>
<sequence length="159" mass="16759">MTQPSPIPPTSSRNYRVLRSVPTYDEAQRIVDTLSDAGFPVEHVRVVGTGLRSVEQVTGRMTNGRAALYGAASGAWLGLFIGLLLGIFTVGSWLAVILWAVALGAVWGLLFGLIGHAATGGRRDFRSVQGFEAEAYDVLVEAEHVEAAAAHLDGAGPTA</sequence>
<dbReference type="Proteomes" id="UP000057181">
    <property type="component" value="Chromosome"/>
</dbReference>
<keyword evidence="6" id="KW-1185">Reference proteome</keyword>
<feature type="domain" description="General stress protein 17M-like" evidence="2">
    <location>
        <begin position="18"/>
        <end position="104"/>
    </location>
</feature>
<evidence type="ECO:0000313" key="3">
    <source>
        <dbReference type="EMBL" id="ALU38645.1"/>
    </source>
</evidence>